<organism evidence="2 3">
    <name type="scientific">Neocallimastix californiae</name>
    <dbReference type="NCBI Taxonomy" id="1754190"/>
    <lineage>
        <taxon>Eukaryota</taxon>
        <taxon>Fungi</taxon>
        <taxon>Fungi incertae sedis</taxon>
        <taxon>Chytridiomycota</taxon>
        <taxon>Chytridiomycota incertae sedis</taxon>
        <taxon>Neocallimastigomycetes</taxon>
        <taxon>Neocallimastigales</taxon>
        <taxon>Neocallimastigaceae</taxon>
        <taxon>Neocallimastix</taxon>
    </lineage>
</organism>
<dbReference type="EMBL" id="MCOG01000021">
    <property type="protein sequence ID" value="ORY76839.1"/>
    <property type="molecule type" value="Genomic_DNA"/>
</dbReference>
<gene>
    <name evidence="2" type="ORF">LY90DRAFT_501711</name>
</gene>
<evidence type="ECO:0000313" key="2">
    <source>
        <dbReference type="EMBL" id="ORY76839.1"/>
    </source>
</evidence>
<name>A0A1Y2EZ11_9FUNG</name>
<protein>
    <recommendedName>
        <fullName evidence="1">Glutamine amidotransferase type-2 domain-containing protein</fullName>
    </recommendedName>
</protein>
<accession>A0A1Y2EZ11</accession>
<dbReference type="Proteomes" id="UP000193920">
    <property type="component" value="Unassembled WGS sequence"/>
</dbReference>
<dbReference type="Gene3D" id="3.60.20.10">
    <property type="entry name" value="Glutamine Phosphoribosylpyrophosphate, subunit 1, domain 1"/>
    <property type="match status" value="1"/>
</dbReference>
<evidence type="ECO:0000313" key="3">
    <source>
        <dbReference type="Proteomes" id="UP000193920"/>
    </source>
</evidence>
<reference evidence="2 3" key="1">
    <citation type="submission" date="2016-08" db="EMBL/GenBank/DDBJ databases">
        <title>A Parts List for Fungal Cellulosomes Revealed by Comparative Genomics.</title>
        <authorList>
            <consortium name="DOE Joint Genome Institute"/>
            <person name="Haitjema C.H."/>
            <person name="Gilmore S.P."/>
            <person name="Henske J.K."/>
            <person name="Solomon K.V."/>
            <person name="De Groot R."/>
            <person name="Kuo A."/>
            <person name="Mondo S.J."/>
            <person name="Salamov A.A."/>
            <person name="Labutti K."/>
            <person name="Zhao Z."/>
            <person name="Chiniquy J."/>
            <person name="Barry K."/>
            <person name="Brewer H.M."/>
            <person name="Purvine S.O."/>
            <person name="Wright A.T."/>
            <person name="Boxma B."/>
            <person name="Van Alen T."/>
            <person name="Hackstein J.H."/>
            <person name="Baker S.E."/>
            <person name="Grigoriev I.V."/>
            <person name="O'Malley M.A."/>
        </authorList>
    </citation>
    <scope>NUCLEOTIDE SEQUENCE [LARGE SCALE GENOMIC DNA]</scope>
    <source>
        <strain evidence="2 3">G1</strain>
    </source>
</reference>
<feature type="domain" description="Glutamine amidotransferase type-2" evidence="1">
    <location>
        <begin position="1"/>
        <end position="57"/>
    </location>
</feature>
<dbReference type="SUPFAM" id="SSF56235">
    <property type="entry name" value="N-terminal nucleophile aminohydrolases (Ntn hydrolases)"/>
    <property type="match status" value="1"/>
</dbReference>
<dbReference type="Gene3D" id="3.20.20.70">
    <property type="entry name" value="Aldolase class I"/>
    <property type="match status" value="1"/>
</dbReference>
<dbReference type="InterPro" id="IPR017932">
    <property type="entry name" value="GATase_2_dom"/>
</dbReference>
<sequence length="120" mass="13566">MICASEVGAVTTEPEDVASKGRLMQGRMLLVDIQEGKIIDDGELKKVICHKHDFDTWIENNMIKLEDVLTYTKNNYYMLDSTTFAKDPRAIAFGYTHEQINMLFSPIFNEGKKALGSMGK</sequence>
<keyword evidence="3" id="KW-1185">Reference proteome</keyword>
<dbReference type="InterPro" id="IPR013785">
    <property type="entry name" value="Aldolase_TIM"/>
</dbReference>
<comment type="caution">
    <text evidence="2">The sequence shown here is derived from an EMBL/GenBank/DDBJ whole genome shotgun (WGS) entry which is preliminary data.</text>
</comment>
<proteinExistence type="predicted"/>
<dbReference type="InterPro" id="IPR029055">
    <property type="entry name" value="Ntn_hydrolases_N"/>
</dbReference>
<dbReference type="OrthoDB" id="4327079at2759"/>
<dbReference type="STRING" id="1754190.A0A1Y2EZ11"/>
<dbReference type="AlphaFoldDB" id="A0A1Y2EZ11"/>
<dbReference type="Pfam" id="PF00310">
    <property type="entry name" value="GATase_2"/>
    <property type="match status" value="1"/>
</dbReference>
<evidence type="ECO:0000259" key="1">
    <source>
        <dbReference type="Pfam" id="PF00310"/>
    </source>
</evidence>